<dbReference type="AlphaFoldDB" id="A0A328CC74"/>
<keyword evidence="3 5" id="KW-1133">Transmembrane helix</keyword>
<comment type="subcellular location">
    <subcellularLocation>
        <location evidence="1">Membrane</location>
        <topology evidence="1">Multi-pass membrane protein</topology>
    </subcellularLocation>
</comment>
<accession>A0A328CC74</accession>
<feature type="domain" description="SHOCT" evidence="7">
    <location>
        <begin position="106"/>
        <end position="132"/>
    </location>
</feature>
<organism evidence="8 9">
    <name type="scientific">Lujinxingia litoralis</name>
    <dbReference type="NCBI Taxonomy" id="2211119"/>
    <lineage>
        <taxon>Bacteria</taxon>
        <taxon>Deltaproteobacteria</taxon>
        <taxon>Bradymonadales</taxon>
        <taxon>Lujinxingiaceae</taxon>
        <taxon>Lujinxingia</taxon>
    </lineage>
</organism>
<evidence type="ECO:0000313" key="9">
    <source>
        <dbReference type="Proteomes" id="UP000249169"/>
    </source>
</evidence>
<dbReference type="RefSeq" id="WP_111728676.1">
    <property type="nucleotide sequence ID" value="NZ_QHKO01000001.1"/>
</dbReference>
<sequence length="134" mass="14695">MKSKTTAAVLAFILGGLGVHKFYLGQNGQGLLYLLFCWSGIPSLIAFVECIMLLIMSDDEFNRRFNGAAYALAAQGAQMGQNVTINLGSDMQQRLNGGQQRSLTQELNELKELHVSGVLNDEEFAAQKQRLLNA</sequence>
<proteinExistence type="predicted"/>
<dbReference type="Pfam" id="PF09851">
    <property type="entry name" value="SHOCT"/>
    <property type="match status" value="1"/>
</dbReference>
<evidence type="ECO:0000259" key="6">
    <source>
        <dbReference type="Pfam" id="PF05154"/>
    </source>
</evidence>
<keyword evidence="4 5" id="KW-0472">Membrane</keyword>
<gene>
    <name evidence="8" type="ORF">DL240_04655</name>
</gene>
<evidence type="ECO:0008006" key="10">
    <source>
        <dbReference type="Google" id="ProtNLM"/>
    </source>
</evidence>
<evidence type="ECO:0000259" key="7">
    <source>
        <dbReference type="Pfam" id="PF09851"/>
    </source>
</evidence>
<evidence type="ECO:0000313" key="8">
    <source>
        <dbReference type="EMBL" id="RAL25504.1"/>
    </source>
</evidence>
<evidence type="ECO:0000256" key="5">
    <source>
        <dbReference type="SAM" id="Phobius"/>
    </source>
</evidence>
<feature type="domain" description="TM2" evidence="6">
    <location>
        <begin position="2"/>
        <end position="50"/>
    </location>
</feature>
<feature type="transmembrane region" description="Helical" evidence="5">
    <location>
        <begin position="31"/>
        <end position="55"/>
    </location>
</feature>
<dbReference type="Proteomes" id="UP000249169">
    <property type="component" value="Unassembled WGS sequence"/>
</dbReference>
<evidence type="ECO:0000256" key="4">
    <source>
        <dbReference type="ARBA" id="ARBA00023136"/>
    </source>
</evidence>
<dbReference type="InterPro" id="IPR007829">
    <property type="entry name" value="TM2"/>
</dbReference>
<dbReference type="InterPro" id="IPR018649">
    <property type="entry name" value="SHOCT"/>
</dbReference>
<name>A0A328CC74_9DELT</name>
<keyword evidence="9" id="KW-1185">Reference proteome</keyword>
<evidence type="ECO:0000256" key="3">
    <source>
        <dbReference type="ARBA" id="ARBA00022989"/>
    </source>
</evidence>
<protein>
    <recommendedName>
        <fullName evidence="10">TM2 domain-containing protein</fullName>
    </recommendedName>
</protein>
<evidence type="ECO:0000256" key="1">
    <source>
        <dbReference type="ARBA" id="ARBA00004141"/>
    </source>
</evidence>
<dbReference type="Pfam" id="PF05154">
    <property type="entry name" value="TM2"/>
    <property type="match status" value="1"/>
</dbReference>
<evidence type="ECO:0000256" key="2">
    <source>
        <dbReference type="ARBA" id="ARBA00022692"/>
    </source>
</evidence>
<dbReference type="GO" id="GO:0016020">
    <property type="term" value="C:membrane"/>
    <property type="evidence" value="ECO:0007669"/>
    <property type="project" value="UniProtKB-SubCell"/>
</dbReference>
<keyword evidence="2 5" id="KW-0812">Transmembrane</keyword>
<dbReference type="OrthoDB" id="9816361at2"/>
<comment type="caution">
    <text evidence="8">The sequence shown here is derived from an EMBL/GenBank/DDBJ whole genome shotgun (WGS) entry which is preliminary data.</text>
</comment>
<dbReference type="EMBL" id="QHKO01000001">
    <property type="protein sequence ID" value="RAL25504.1"/>
    <property type="molecule type" value="Genomic_DNA"/>
</dbReference>
<reference evidence="8 9" key="1">
    <citation type="submission" date="2018-05" db="EMBL/GenBank/DDBJ databases">
        <title>Lujinxingia marina gen. nov. sp. nov., a new facultative anaerobic member of the class Deltaproteobacteria, and proposal of Lujinxingaceae fam. nov.</title>
        <authorList>
            <person name="Li C.-M."/>
        </authorList>
    </citation>
    <scope>NUCLEOTIDE SEQUENCE [LARGE SCALE GENOMIC DNA]</scope>
    <source>
        <strain evidence="8 9">B210</strain>
    </source>
</reference>